<dbReference type="EMBL" id="PTJD01000007">
    <property type="protein sequence ID" value="PPK94740.1"/>
    <property type="molecule type" value="Genomic_DNA"/>
</dbReference>
<protein>
    <submittedName>
        <fullName evidence="1">Uncharacterized protein</fullName>
    </submittedName>
</protein>
<reference evidence="1 2" key="1">
    <citation type="submission" date="2018-02" db="EMBL/GenBank/DDBJ databases">
        <title>Genomic Encyclopedia of Archaeal and Bacterial Type Strains, Phase II (KMG-II): from individual species to whole genera.</title>
        <authorList>
            <person name="Goeker M."/>
        </authorList>
    </citation>
    <scope>NUCLEOTIDE SEQUENCE [LARGE SCALE GENOMIC DNA]</scope>
    <source>
        <strain evidence="1 2">DSM 22857</strain>
    </source>
</reference>
<dbReference type="RefSeq" id="WP_104433027.1">
    <property type="nucleotide sequence ID" value="NZ_PTJD01000007.1"/>
</dbReference>
<gene>
    <name evidence="1" type="ORF">CLV92_107243</name>
</gene>
<dbReference type="AlphaFoldDB" id="A0A2S6IKR4"/>
<sequence length="93" mass="10003">MSTAQSPDPTEPYAIAHRYAAGELSWDEALPLLAQWHYEPSFQPANDADELGIEPDGSFSSTVGRALDDGLITAAQYDQVLDARDALRAAGQP</sequence>
<name>A0A2S6IKR4_9ACTN</name>
<dbReference type="Proteomes" id="UP000239485">
    <property type="component" value="Unassembled WGS sequence"/>
</dbReference>
<proteinExistence type="predicted"/>
<keyword evidence="2" id="KW-1185">Reference proteome</keyword>
<evidence type="ECO:0000313" key="1">
    <source>
        <dbReference type="EMBL" id="PPK94740.1"/>
    </source>
</evidence>
<accession>A0A2S6IKR4</accession>
<comment type="caution">
    <text evidence="1">The sequence shown here is derived from an EMBL/GenBank/DDBJ whole genome shotgun (WGS) entry which is preliminary data.</text>
</comment>
<evidence type="ECO:0000313" key="2">
    <source>
        <dbReference type="Proteomes" id="UP000239485"/>
    </source>
</evidence>
<dbReference type="OrthoDB" id="4458215at2"/>
<organism evidence="1 2">
    <name type="scientific">Kineococcus xinjiangensis</name>
    <dbReference type="NCBI Taxonomy" id="512762"/>
    <lineage>
        <taxon>Bacteria</taxon>
        <taxon>Bacillati</taxon>
        <taxon>Actinomycetota</taxon>
        <taxon>Actinomycetes</taxon>
        <taxon>Kineosporiales</taxon>
        <taxon>Kineosporiaceae</taxon>
        <taxon>Kineococcus</taxon>
    </lineage>
</organism>